<sequence>MTNKLKPRVPTSWIVFLSACIVLAALLLLTGWLDQMPFWGKLATALSIYVVYAFVDLIRRILGGSESTN</sequence>
<dbReference type="EMBL" id="BAABLK010000087">
    <property type="protein sequence ID" value="GAA5228695.1"/>
    <property type="molecule type" value="Genomic_DNA"/>
</dbReference>
<feature type="transmembrane region" description="Helical" evidence="1">
    <location>
        <begin position="12"/>
        <end position="32"/>
    </location>
</feature>
<keyword evidence="1" id="KW-1133">Transmembrane helix</keyword>
<feature type="transmembrane region" description="Helical" evidence="1">
    <location>
        <begin position="38"/>
        <end position="55"/>
    </location>
</feature>
<keyword evidence="3" id="KW-1185">Reference proteome</keyword>
<protein>
    <submittedName>
        <fullName evidence="2">Uncharacterized protein</fullName>
    </submittedName>
</protein>
<gene>
    <name evidence="2" type="ORF">GCM10025778_32340</name>
</gene>
<reference evidence="3" key="1">
    <citation type="journal article" date="2019" name="Int. J. Syst. Evol. Microbiol.">
        <title>The Global Catalogue of Microorganisms (GCM) 10K type strain sequencing project: providing services to taxonomists for standard genome sequencing and annotation.</title>
        <authorList>
            <consortium name="The Broad Institute Genomics Platform"/>
            <consortium name="The Broad Institute Genome Sequencing Center for Infectious Disease"/>
            <person name="Wu L."/>
            <person name="Ma J."/>
        </authorList>
    </citation>
    <scope>NUCLEOTIDE SEQUENCE [LARGE SCALE GENOMIC DNA]</scope>
    <source>
        <strain evidence="3">JCM 18952</strain>
    </source>
</reference>
<organism evidence="2 3">
    <name type="scientific">Paeniglutamicibacter antarcticus</name>
    <dbReference type="NCBI Taxonomy" id="494023"/>
    <lineage>
        <taxon>Bacteria</taxon>
        <taxon>Bacillati</taxon>
        <taxon>Actinomycetota</taxon>
        <taxon>Actinomycetes</taxon>
        <taxon>Micrococcales</taxon>
        <taxon>Micrococcaceae</taxon>
        <taxon>Paeniglutamicibacter</taxon>
    </lineage>
</organism>
<evidence type="ECO:0000313" key="3">
    <source>
        <dbReference type="Proteomes" id="UP001501257"/>
    </source>
</evidence>
<evidence type="ECO:0000256" key="1">
    <source>
        <dbReference type="SAM" id="Phobius"/>
    </source>
</evidence>
<dbReference type="Proteomes" id="UP001501257">
    <property type="component" value="Unassembled WGS sequence"/>
</dbReference>
<dbReference type="PROSITE" id="PS51257">
    <property type="entry name" value="PROKAR_LIPOPROTEIN"/>
    <property type="match status" value="1"/>
</dbReference>
<keyword evidence="1" id="KW-0472">Membrane</keyword>
<proteinExistence type="predicted"/>
<evidence type="ECO:0000313" key="2">
    <source>
        <dbReference type="EMBL" id="GAA5228695.1"/>
    </source>
</evidence>
<keyword evidence="1" id="KW-0812">Transmembrane</keyword>
<name>A0ABP9TTH9_9MICC</name>
<comment type="caution">
    <text evidence="2">The sequence shown here is derived from an EMBL/GenBank/DDBJ whole genome shotgun (WGS) entry which is preliminary data.</text>
</comment>
<accession>A0ABP9TTH9</accession>